<dbReference type="AlphaFoldDB" id="A0A7J3X7T7"/>
<dbReference type="PROSITE" id="PS51371">
    <property type="entry name" value="CBS"/>
    <property type="match status" value="4"/>
</dbReference>
<feature type="domain" description="CBS" evidence="3">
    <location>
        <begin position="10"/>
        <end position="68"/>
    </location>
</feature>
<dbReference type="InterPro" id="IPR000644">
    <property type="entry name" value="CBS_dom"/>
</dbReference>
<dbReference type="Gene3D" id="3.10.580.10">
    <property type="entry name" value="CBS-domain"/>
    <property type="match status" value="2"/>
</dbReference>
<feature type="domain" description="CBS" evidence="3">
    <location>
        <begin position="89"/>
        <end position="146"/>
    </location>
</feature>
<keyword evidence="1 2" id="KW-0129">CBS domain</keyword>
<dbReference type="InterPro" id="IPR051257">
    <property type="entry name" value="Diverse_CBS-Domain"/>
</dbReference>
<name>A0A7J3X7T7_THEPE</name>
<reference evidence="4" key="1">
    <citation type="journal article" date="2020" name="mSystems">
        <title>Genome- and Community-Level Interaction Insights into Carbon Utilization and Element Cycling Functions of Hydrothermarchaeota in Hydrothermal Sediment.</title>
        <authorList>
            <person name="Zhou Z."/>
            <person name="Liu Y."/>
            <person name="Xu W."/>
            <person name="Pan J."/>
            <person name="Luo Z.H."/>
            <person name="Li M."/>
        </authorList>
    </citation>
    <scope>NUCLEOTIDE SEQUENCE [LARGE SCALE GENOMIC DNA]</scope>
    <source>
        <strain evidence="4">SpSt-1125</strain>
    </source>
</reference>
<protein>
    <submittedName>
        <fullName evidence="4">CBS domain-containing protein</fullName>
    </submittedName>
</protein>
<dbReference type="PANTHER" id="PTHR43080:SF2">
    <property type="entry name" value="CBS DOMAIN-CONTAINING PROTEIN"/>
    <property type="match status" value="1"/>
</dbReference>
<dbReference type="SMART" id="SM00116">
    <property type="entry name" value="CBS"/>
    <property type="match status" value="4"/>
</dbReference>
<evidence type="ECO:0000256" key="1">
    <source>
        <dbReference type="ARBA" id="ARBA00023122"/>
    </source>
</evidence>
<accession>A0A7J3X7T7</accession>
<organism evidence="4">
    <name type="scientific">Thermofilum pendens</name>
    <dbReference type="NCBI Taxonomy" id="2269"/>
    <lineage>
        <taxon>Archaea</taxon>
        <taxon>Thermoproteota</taxon>
        <taxon>Thermoprotei</taxon>
        <taxon>Thermofilales</taxon>
        <taxon>Thermofilaceae</taxon>
        <taxon>Thermofilum</taxon>
    </lineage>
</organism>
<dbReference type="EMBL" id="DRZM01000170">
    <property type="protein sequence ID" value="HHP05273.1"/>
    <property type="molecule type" value="Genomic_DNA"/>
</dbReference>
<evidence type="ECO:0000259" key="3">
    <source>
        <dbReference type="PROSITE" id="PS51371"/>
    </source>
</evidence>
<dbReference type="Pfam" id="PF00571">
    <property type="entry name" value="CBS"/>
    <property type="match status" value="4"/>
</dbReference>
<proteinExistence type="predicted"/>
<dbReference type="PANTHER" id="PTHR43080">
    <property type="entry name" value="CBS DOMAIN-CONTAINING PROTEIN CBSX3, MITOCHONDRIAL"/>
    <property type="match status" value="1"/>
</dbReference>
<sequence length="300" mass="32923">MVGLALRIGRYPPALMLEPDATLLDVLVGMAEKSVRHCVLVSDAGTPLGMVSARDLVDFLGGRRYRSVVLERFGGDVYRALSETKALELSYQPAWIPESSPIEDVLAKFMELKMGVLLVLSSDGRVKGLISERHIANLLADYEMYVKVKEVMSTPLITLDPHETVAKALETMSSRRIRRLPLVSRGILSGITTIKDVLGFIGSEESLSRLRRGDWEQVYSTPLQSIAKSPVITVSANEDVGRALGIMKKHGIGCVVVEDSGLPVGILTERDIITKLPEVKGVELFFDAARNALYISRVSF</sequence>
<dbReference type="InterPro" id="IPR046342">
    <property type="entry name" value="CBS_dom_sf"/>
</dbReference>
<feature type="domain" description="CBS" evidence="3">
    <location>
        <begin position="152"/>
        <end position="207"/>
    </location>
</feature>
<evidence type="ECO:0000313" key="4">
    <source>
        <dbReference type="EMBL" id="HHP05273.1"/>
    </source>
</evidence>
<feature type="domain" description="CBS" evidence="3">
    <location>
        <begin position="226"/>
        <end position="284"/>
    </location>
</feature>
<dbReference type="SUPFAM" id="SSF54631">
    <property type="entry name" value="CBS-domain pair"/>
    <property type="match status" value="2"/>
</dbReference>
<comment type="caution">
    <text evidence="4">The sequence shown here is derived from an EMBL/GenBank/DDBJ whole genome shotgun (WGS) entry which is preliminary data.</text>
</comment>
<evidence type="ECO:0000256" key="2">
    <source>
        <dbReference type="PROSITE-ProRule" id="PRU00703"/>
    </source>
</evidence>
<gene>
    <name evidence="4" type="ORF">ENM88_05975</name>
</gene>